<dbReference type="SMART" id="SM00692">
    <property type="entry name" value="DM3"/>
    <property type="match status" value="1"/>
</dbReference>
<gene>
    <name evidence="8" type="primary">20206467</name>
    <name evidence="7" type="ORF">HELRODRAFT_177823</name>
</gene>
<dbReference type="HOGENOM" id="CLU_551278_0_0_1"/>
<dbReference type="AlphaFoldDB" id="T1FCB8"/>
<dbReference type="GO" id="GO:0008270">
    <property type="term" value="F:zinc ion binding"/>
    <property type="evidence" value="ECO:0007669"/>
    <property type="project" value="UniProtKB-KW"/>
</dbReference>
<dbReference type="OMA" id="GYCLHIV"/>
<sequence length="495" mass="57358">MDICNSEKRLETYFAFTSKHDLLNKVCEKHFPAEAIITKKSSFDAKSGKMILTSLERPRLKKDSVPSIFPGCPDYYSTSVTLRVSPDKKRQRMESLNIDNTIKDESSEDVNDNFLDPSKYENLQLDENDFDLEDEKPIIVYVAGYCLHIVLKKLNWCPLCKDLMSLDRSMEDVDPSFSVIANVDRGGNYTIEQKVHSFRFPKDEHMFQKWISAIPRKDWKPTLHSRVCEKHFPAEAIITKKSSFDAKSGKMILTSLERPRLKKDSVPSIFPGCPDYYSTSVTLRVSPDKKRQRMESLNIDNTIKDEFSEDVNDNFLDPSKYENLQLDENDFDLEDEKPIIVYVAGYCLHIVLKKLNWCPLCKDLMSLDRSMEDVDPSFSVIANVDRGGLKYPSKAIIDLVTYNYCVVKKLTSGYFWNIFKEEQRQRMMAIKITNSILDDHEFSYWPDCDNGHAAIDICNRILYSATNCLLNNFCKIKNDTNTKHKNVRKMLTFHD</sequence>
<dbReference type="SMART" id="SM00980">
    <property type="entry name" value="THAP"/>
    <property type="match status" value="1"/>
</dbReference>
<reference evidence="9" key="1">
    <citation type="submission" date="2012-12" db="EMBL/GenBank/DDBJ databases">
        <authorList>
            <person name="Hellsten U."/>
            <person name="Grimwood J."/>
            <person name="Chapman J.A."/>
            <person name="Shapiro H."/>
            <person name="Aerts A."/>
            <person name="Otillar R.P."/>
            <person name="Terry A.Y."/>
            <person name="Boore J.L."/>
            <person name="Simakov O."/>
            <person name="Marletaz F."/>
            <person name="Cho S.-J."/>
            <person name="Edsinger-Gonzales E."/>
            <person name="Havlak P."/>
            <person name="Kuo D.-H."/>
            <person name="Larsson T."/>
            <person name="Lv J."/>
            <person name="Arendt D."/>
            <person name="Savage R."/>
            <person name="Osoegawa K."/>
            <person name="de Jong P."/>
            <person name="Lindberg D.R."/>
            <person name="Seaver E.C."/>
            <person name="Weisblat D.A."/>
            <person name="Putnam N.H."/>
            <person name="Grigoriev I.V."/>
            <person name="Rokhsar D.S."/>
        </authorList>
    </citation>
    <scope>NUCLEOTIDE SEQUENCE</scope>
</reference>
<evidence type="ECO:0000313" key="7">
    <source>
        <dbReference type="EMBL" id="ESN97761.1"/>
    </source>
</evidence>
<evidence type="ECO:0000313" key="9">
    <source>
        <dbReference type="Proteomes" id="UP000015101"/>
    </source>
</evidence>
<keyword evidence="3" id="KW-0862">Zinc</keyword>
<keyword evidence="4 5" id="KW-0238">DNA-binding</keyword>
<dbReference type="CTD" id="20206467"/>
<dbReference type="Pfam" id="PF05485">
    <property type="entry name" value="THAP"/>
    <property type="match status" value="1"/>
</dbReference>
<dbReference type="PANTHER" id="PTHR46927:SF3">
    <property type="entry name" value="THAP-TYPE DOMAIN-CONTAINING PROTEIN"/>
    <property type="match status" value="1"/>
</dbReference>
<evidence type="ECO:0000256" key="3">
    <source>
        <dbReference type="ARBA" id="ARBA00022833"/>
    </source>
</evidence>
<dbReference type="RefSeq" id="XP_009024217.1">
    <property type="nucleotide sequence ID" value="XM_009025969.1"/>
</dbReference>
<reference evidence="7 9" key="2">
    <citation type="journal article" date="2013" name="Nature">
        <title>Insights into bilaterian evolution from three spiralian genomes.</title>
        <authorList>
            <person name="Simakov O."/>
            <person name="Marletaz F."/>
            <person name="Cho S.J."/>
            <person name="Edsinger-Gonzales E."/>
            <person name="Havlak P."/>
            <person name="Hellsten U."/>
            <person name="Kuo D.H."/>
            <person name="Larsson T."/>
            <person name="Lv J."/>
            <person name="Arendt D."/>
            <person name="Savage R."/>
            <person name="Osoegawa K."/>
            <person name="de Jong P."/>
            <person name="Grimwood J."/>
            <person name="Chapman J.A."/>
            <person name="Shapiro H."/>
            <person name="Aerts A."/>
            <person name="Otillar R.P."/>
            <person name="Terry A.Y."/>
            <person name="Boore J.L."/>
            <person name="Grigoriev I.V."/>
            <person name="Lindberg D.R."/>
            <person name="Seaver E.C."/>
            <person name="Weisblat D.A."/>
            <person name="Putnam N.H."/>
            <person name="Rokhsar D.S."/>
        </authorList>
    </citation>
    <scope>NUCLEOTIDE SEQUENCE</scope>
</reference>
<keyword evidence="9" id="KW-1185">Reference proteome</keyword>
<evidence type="ECO:0000256" key="4">
    <source>
        <dbReference type="ARBA" id="ARBA00023125"/>
    </source>
</evidence>
<evidence type="ECO:0000259" key="6">
    <source>
        <dbReference type="PROSITE" id="PS50950"/>
    </source>
</evidence>
<dbReference type="InterPro" id="IPR038441">
    <property type="entry name" value="THAP_Znf_sf"/>
</dbReference>
<reference evidence="8" key="3">
    <citation type="submission" date="2015-06" db="UniProtKB">
        <authorList>
            <consortium name="EnsemblMetazoa"/>
        </authorList>
    </citation>
    <scope>IDENTIFICATION</scope>
</reference>
<evidence type="ECO:0000256" key="1">
    <source>
        <dbReference type="ARBA" id="ARBA00022723"/>
    </source>
</evidence>
<dbReference type="PROSITE" id="PS50950">
    <property type="entry name" value="ZF_THAP"/>
    <property type="match status" value="1"/>
</dbReference>
<keyword evidence="1" id="KW-0479">Metal-binding</keyword>
<dbReference type="EnsemblMetazoa" id="HelroT177823">
    <property type="protein sequence ID" value="HelroP177823"/>
    <property type="gene ID" value="HelroG177823"/>
</dbReference>
<dbReference type="SUPFAM" id="SSF57716">
    <property type="entry name" value="Glucocorticoid receptor-like (DNA-binding domain)"/>
    <property type="match status" value="1"/>
</dbReference>
<accession>T1FCB8</accession>
<dbReference type="KEGG" id="hro:HELRODRAFT_177823"/>
<dbReference type="InterPro" id="IPR052224">
    <property type="entry name" value="THAP_domain_protein"/>
</dbReference>
<dbReference type="Proteomes" id="UP000015101">
    <property type="component" value="Unassembled WGS sequence"/>
</dbReference>
<keyword evidence="2 5" id="KW-0863">Zinc-finger</keyword>
<dbReference type="OrthoDB" id="6510869at2759"/>
<dbReference type="PANTHER" id="PTHR46927">
    <property type="entry name" value="AGAP005574-PA"/>
    <property type="match status" value="1"/>
</dbReference>
<dbReference type="InterPro" id="IPR006612">
    <property type="entry name" value="THAP_Znf"/>
</dbReference>
<name>T1FCB8_HELRO</name>
<dbReference type="GO" id="GO:0003677">
    <property type="term" value="F:DNA binding"/>
    <property type="evidence" value="ECO:0007669"/>
    <property type="project" value="UniProtKB-UniRule"/>
</dbReference>
<dbReference type="Gene3D" id="6.20.210.20">
    <property type="entry name" value="THAP domain"/>
    <property type="match status" value="1"/>
</dbReference>
<evidence type="ECO:0000256" key="2">
    <source>
        <dbReference type="ARBA" id="ARBA00022771"/>
    </source>
</evidence>
<dbReference type="GeneID" id="20206467"/>
<evidence type="ECO:0000256" key="5">
    <source>
        <dbReference type="PROSITE-ProRule" id="PRU00309"/>
    </source>
</evidence>
<dbReference type="EMBL" id="AMQM01006197">
    <property type="status" value="NOT_ANNOTATED_CDS"/>
    <property type="molecule type" value="Genomic_DNA"/>
</dbReference>
<evidence type="ECO:0000313" key="8">
    <source>
        <dbReference type="EnsemblMetazoa" id="HelroP177823"/>
    </source>
</evidence>
<proteinExistence type="predicted"/>
<dbReference type="EMBL" id="KB097304">
    <property type="protein sequence ID" value="ESN97761.1"/>
    <property type="molecule type" value="Genomic_DNA"/>
</dbReference>
<feature type="domain" description="THAP-type" evidence="6">
    <location>
        <begin position="174"/>
        <end position="270"/>
    </location>
</feature>
<organism evidence="8 9">
    <name type="scientific">Helobdella robusta</name>
    <name type="common">Californian leech</name>
    <dbReference type="NCBI Taxonomy" id="6412"/>
    <lineage>
        <taxon>Eukaryota</taxon>
        <taxon>Metazoa</taxon>
        <taxon>Spiralia</taxon>
        <taxon>Lophotrochozoa</taxon>
        <taxon>Annelida</taxon>
        <taxon>Clitellata</taxon>
        <taxon>Hirudinea</taxon>
        <taxon>Rhynchobdellida</taxon>
        <taxon>Glossiphoniidae</taxon>
        <taxon>Helobdella</taxon>
    </lineage>
</organism>
<protein>
    <recommendedName>
        <fullName evidence="6">THAP-type domain-containing protein</fullName>
    </recommendedName>
</protein>
<dbReference type="InParanoid" id="T1FCB8"/>
<dbReference type="EMBL" id="AMQM01006198">
    <property type="status" value="NOT_ANNOTATED_CDS"/>
    <property type="molecule type" value="Genomic_DNA"/>
</dbReference>